<dbReference type="PANTHER" id="PTHR43472:SF1">
    <property type="entry name" value="PHOSPHORIBOSYLAMINE--GLYCINE LIGASE, CHLOROPLASTIC"/>
    <property type="match status" value="1"/>
</dbReference>
<dbReference type="GO" id="GO:0004637">
    <property type="term" value="F:phosphoribosylamine-glycine ligase activity"/>
    <property type="evidence" value="ECO:0007669"/>
    <property type="project" value="UniProtKB-EC"/>
</dbReference>
<dbReference type="InterPro" id="IPR037123">
    <property type="entry name" value="PRibGlycinamide_synth_C_sf"/>
</dbReference>
<evidence type="ECO:0000313" key="15">
    <source>
        <dbReference type="EMBL" id="QRG68236.1"/>
    </source>
</evidence>
<evidence type="ECO:0000259" key="14">
    <source>
        <dbReference type="PROSITE" id="PS50975"/>
    </source>
</evidence>
<dbReference type="InterPro" id="IPR011054">
    <property type="entry name" value="Rudment_hybrid_motif"/>
</dbReference>
<dbReference type="Pfam" id="PF02843">
    <property type="entry name" value="GARS_C"/>
    <property type="match status" value="1"/>
</dbReference>
<accession>A0ABX7FPS5</accession>
<organism evidence="15 16">
    <name type="scientific">Brevibacillus choshinensis</name>
    <dbReference type="NCBI Taxonomy" id="54911"/>
    <lineage>
        <taxon>Bacteria</taxon>
        <taxon>Bacillati</taxon>
        <taxon>Bacillota</taxon>
        <taxon>Bacilli</taxon>
        <taxon>Bacillales</taxon>
        <taxon>Paenibacillaceae</taxon>
        <taxon>Brevibacillus</taxon>
    </lineage>
</organism>
<evidence type="ECO:0000256" key="6">
    <source>
        <dbReference type="ARBA" id="ARBA00022741"/>
    </source>
</evidence>
<evidence type="ECO:0000256" key="4">
    <source>
        <dbReference type="ARBA" id="ARBA00013255"/>
    </source>
</evidence>
<comment type="similarity">
    <text evidence="9 12">Belongs to the GARS family.</text>
</comment>
<comment type="catalytic activity">
    <reaction evidence="12">
        <text>5-phospho-beta-D-ribosylamine + glycine + ATP = N(1)-(5-phospho-beta-D-ribosyl)glycinamide + ADP + phosphate + H(+)</text>
        <dbReference type="Rhea" id="RHEA:17453"/>
        <dbReference type="ChEBI" id="CHEBI:15378"/>
        <dbReference type="ChEBI" id="CHEBI:30616"/>
        <dbReference type="ChEBI" id="CHEBI:43474"/>
        <dbReference type="ChEBI" id="CHEBI:57305"/>
        <dbReference type="ChEBI" id="CHEBI:58681"/>
        <dbReference type="ChEBI" id="CHEBI:143788"/>
        <dbReference type="ChEBI" id="CHEBI:456216"/>
        <dbReference type="EC" id="6.3.4.13"/>
    </reaction>
</comment>
<dbReference type="InterPro" id="IPR020561">
    <property type="entry name" value="PRibGlycinamid_synth_ATP-grasp"/>
</dbReference>
<evidence type="ECO:0000256" key="2">
    <source>
        <dbReference type="ARBA" id="ARBA00001946"/>
    </source>
</evidence>
<evidence type="ECO:0000256" key="12">
    <source>
        <dbReference type="HAMAP-Rule" id="MF_00138"/>
    </source>
</evidence>
<dbReference type="Gene3D" id="3.90.600.10">
    <property type="entry name" value="Phosphoribosylglycinamide synthetase, C-terminal domain"/>
    <property type="match status" value="1"/>
</dbReference>
<feature type="domain" description="ATP-grasp" evidence="14">
    <location>
        <begin position="107"/>
        <end position="313"/>
    </location>
</feature>
<evidence type="ECO:0000256" key="3">
    <source>
        <dbReference type="ARBA" id="ARBA00005174"/>
    </source>
</evidence>
<dbReference type="InterPro" id="IPR020559">
    <property type="entry name" value="PRibGlycinamide_synth_CS"/>
</dbReference>
<comment type="pathway">
    <text evidence="3 12">Purine metabolism; IMP biosynthesis via de novo pathway; N(1)-(5-phospho-D-ribosyl)glycinamide from 5-phospho-alpha-D-ribose 1-diphosphate: step 2/2.</text>
</comment>
<dbReference type="PANTHER" id="PTHR43472">
    <property type="entry name" value="PHOSPHORIBOSYLAMINE--GLYCINE LIGASE"/>
    <property type="match status" value="1"/>
</dbReference>
<sequence length="425" mass="45359">MNILVIGGGGREHTIAWKLLQSPKVKKVYCAPGNGGTAQIAQNVPISVNDFAALAQFVKDEGIDLTVVGPEDPLLGGIVDFFEERNLPIFGPNGRAAMIEGSKSFAKKLMMRYSIPTSAYESFLDYESAVAYVREQGAPIVVKADGLAAGKGVVVAETLEEAEEALRQIMEESIFGEAGARVVVEECMRGEELSLLSFVDGATVKPMITSQDHKRIFNDDRGPNTGGMGTYAPVPQMSDELVNQIVETIVKPMAEGMAKDGIPFKGILYTGLMITEQGPKVVEFNARFGDPETQVILPLLETDLVDIVVATIKGELDAVDVKWKQGSAVCVVMAAPGYPGDYPKGQPIQGLDRAGADVTVFHAGTKATEEGIVTSGGRVLGVTATGTDLAKAREAAYETVQAISFEGAQYRTDIAAKAMRHQQSK</sequence>
<comment type="cofactor">
    <cofactor evidence="2">
        <name>Mg(2+)</name>
        <dbReference type="ChEBI" id="CHEBI:18420"/>
    </cofactor>
</comment>
<dbReference type="RefSeq" id="WP_203355243.1">
    <property type="nucleotide sequence ID" value="NZ_CP069127.1"/>
</dbReference>
<protein>
    <recommendedName>
        <fullName evidence="4 12">Phosphoribosylamine--glycine ligase</fullName>
        <ecNumber evidence="4 12">6.3.4.13</ecNumber>
    </recommendedName>
    <alternativeName>
        <fullName evidence="12">GARS</fullName>
    </alternativeName>
    <alternativeName>
        <fullName evidence="10 12">Glycinamide ribonucleotide synthetase</fullName>
    </alternativeName>
    <alternativeName>
        <fullName evidence="11 12">Phosphoribosylglycinamide synthetase</fullName>
    </alternativeName>
</protein>
<dbReference type="InterPro" id="IPR000115">
    <property type="entry name" value="PRibGlycinamide_synth"/>
</dbReference>
<evidence type="ECO:0000256" key="5">
    <source>
        <dbReference type="ARBA" id="ARBA00022598"/>
    </source>
</evidence>
<dbReference type="Proteomes" id="UP000596248">
    <property type="component" value="Chromosome"/>
</dbReference>
<dbReference type="SUPFAM" id="SSF52440">
    <property type="entry name" value="PreATP-grasp domain"/>
    <property type="match status" value="1"/>
</dbReference>
<keyword evidence="6 13" id="KW-0547">Nucleotide-binding</keyword>
<keyword evidence="5 12" id="KW-0436">Ligase</keyword>
<dbReference type="Gene3D" id="3.30.1490.20">
    <property type="entry name" value="ATP-grasp fold, A domain"/>
    <property type="match status" value="1"/>
</dbReference>
<dbReference type="Gene3D" id="3.30.470.20">
    <property type="entry name" value="ATP-grasp fold, B domain"/>
    <property type="match status" value="1"/>
</dbReference>
<dbReference type="InterPro" id="IPR020562">
    <property type="entry name" value="PRibGlycinamide_synth_N"/>
</dbReference>
<keyword evidence="8 13" id="KW-0067">ATP-binding</keyword>
<dbReference type="EMBL" id="CP069127">
    <property type="protein sequence ID" value="QRG68236.1"/>
    <property type="molecule type" value="Genomic_DNA"/>
</dbReference>
<evidence type="ECO:0000256" key="7">
    <source>
        <dbReference type="ARBA" id="ARBA00022755"/>
    </source>
</evidence>
<dbReference type="Gene3D" id="3.40.50.20">
    <property type="match status" value="1"/>
</dbReference>
<dbReference type="PROSITE" id="PS50975">
    <property type="entry name" value="ATP_GRASP"/>
    <property type="match status" value="1"/>
</dbReference>
<comment type="cofactor">
    <cofactor evidence="1">
        <name>Mn(2+)</name>
        <dbReference type="ChEBI" id="CHEBI:29035"/>
    </cofactor>
</comment>
<keyword evidence="7 12" id="KW-0658">Purine biosynthesis</keyword>
<dbReference type="InterPro" id="IPR013815">
    <property type="entry name" value="ATP_grasp_subdomain_1"/>
</dbReference>
<evidence type="ECO:0000256" key="11">
    <source>
        <dbReference type="ARBA" id="ARBA00042864"/>
    </source>
</evidence>
<dbReference type="SMART" id="SM01209">
    <property type="entry name" value="GARS_A"/>
    <property type="match status" value="1"/>
</dbReference>
<proteinExistence type="inferred from homology"/>
<dbReference type="SUPFAM" id="SSF56059">
    <property type="entry name" value="Glutathione synthetase ATP-binding domain-like"/>
    <property type="match status" value="1"/>
</dbReference>
<dbReference type="HAMAP" id="MF_00138">
    <property type="entry name" value="GARS"/>
    <property type="match status" value="1"/>
</dbReference>
<dbReference type="SUPFAM" id="SSF51246">
    <property type="entry name" value="Rudiment single hybrid motif"/>
    <property type="match status" value="1"/>
</dbReference>
<dbReference type="Pfam" id="PF01071">
    <property type="entry name" value="GARS_A"/>
    <property type="match status" value="1"/>
</dbReference>
<dbReference type="PROSITE" id="PS00184">
    <property type="entry name" value="GARS"/>
    <property type="match status" value="1"/>
</dbReference>
<keyword evidence="16" id="KW-1185">Reference proteome</keyword>
<dbReference type="InterPro" id="IPR020560">
    <property type="entry name" value="PRibGlycinamide_synth_C-dom"/>
</dbReference>
<evidence type="ECO:0000256" key="13">
    <source>
        <dbReference type="PROSITE-ProRule" id="PRU00409"/>
    </source>
</evidence>
<reference evidence="15 16" key="1">
    <citation type="submission" date="2021-01" db="EMBL/GenBank/DDBJ databases">
        <title>Identification of strong promoters based on the transcriptome of Brevibacillus choshinensis.</title>
        <authorList>
            <person name="Yao D."/>
            <person name="Zhang K."/>
            <person name="Wu J."/>
        </authorList>
    </citation>
    <scope>NUCLEOTIDE SEQUENCE [LARGE SCALE GENOMIC DNA]</scope>
    <source>
        <strain evidence="15 16">HPD31-SP3</strain>
    </source>
</reference>
<evidence type="ECO:0000313" key="16">
    <source>
        <dbReference type="Proteomes" id="UP000596248"/>
    </source>
</evidence>
<dbReference type="EC" id="6.3.4.13" evidence="4 12"/>
<evidence type="ECO:0000256" key="9">
    <source>
        <dbReference type="ARBA" id="ARBA00038345"/>
    </source>
</evidence>
<dbReference type="NCBIfam" id="TIGR00877">
    <property type="entry name" value="purD"/>
    <property type="match status" value="1"/>
</dbReference>
<dbReference type="SMART" id="SM01210">
    <property type="entry name" value="GARS_C"/>
    <property type="match status" value="1"/>
</dbReference>
<name>A0ABX7FPS5_BRECH</name>
<dbReference type="Pfam" id="PF02844">
    <property type="entry name" value="GARS_N"/>
    <property type="match status" value="1"/>
</dbReference>
<evidence type="ECO:0000256" key="8">
    <source>
        <dbReference type="ARBA" id="ARBA00022840"/>
    </source>
</evidence>
<evidence type="ECO:0000256" key="10">
    <source>
        <dbReference type="ARBA" id="ARBA00042242"/>
    </source>
</evidence>
<dbReference type="InterPro" id="IPR011761">
    <property type="entry name" value="ATP-grasp"/>
</dbReference>
<gene>
    <name evidence="12 15" type="primary">purD</name>
    <name evidence="15" type="ORF">JNE38_03395</name>
</gene>
<dbReference type="InterPro" id="IPR016185">
    <property type="entry name" value="PreATP-grasp_dom_sf"/>
</dbReference>
<evidence type="ECO:0000256" key="1">
    <source>
        <dbReference type="ARBA" id="ARBA00001936"/>
    </source>
</evidence>